<protein>
    <submittedName>
        <fullName evidence="1">Uncharacterized protein</fullName>
    </submittedName>
</protein>
<sequence>MTSKNQRVIDFVERSRPKPQSVADRIKRRKVVLSEWSRDGIPFGKLGSLPNSLCAAREWDDPQLGIARIASPNDFTQAHPRYGDDVREIARLLTKLAKRYNRRALGKDKPRRAQSLTSTKKEVESQLAQCVSQWQAERHARLSEQKRADTAEWRAKVVLRENVELTRKLAAYLGPKVVT</sequence>
<dbReference type="AlphaFoldDB" id="Q07PN0"/>
<dbReference type="KEGG" id="rpe:RPE_2160"/>
<dbReference type="EMBL" id="CP000463">
    <property type="protein sequence ID" value="ABJ06104.1"/>
    <property type="molecule type" value="Genomic_DNA"/>
</dbReference>
<name>Q07PN0_RHOP5</name>
<organism evidence="1">
    <name type="scientific">Rhodopseudomonas palustris (strain BisA53)</name>
    <dbReference type="NCBI Taxonomy" id="316055"/>
    <lineage>
        <taxon>Bacteria</taxon>
        <taxon>Pseudomonadati</taxon>
        <taxon>Pseudomonadota</taxon>
        <taxon>Alphaproteobacteria</taxon>
        <taxon>Hyphomicrobiales</taxon>
        <taxon>Nitrobacteraceae</taxon>
        <taxon>Rhodopseudomonas</taxon>
    </lineage>
</organism>
<gene>
    <name evidence="1" type="ordered locus">RPE_2160</name>
</gene>
<evidence type="ECO:0000313" key="1">
    <source>
        <dbReference type="EMBL" id="ABJ06104.1"/>
    </source>
</evidence>
<dbReference type="OrthoDB" id="8480581at2"/>
<dbReference type="STRING" id="316055.RPE_2160"/>
<proteinExistence type="predicted"/>
<reference evidence="1" key="1">
    <citation type="submission" date="2006-09" db="EMBL/GenBank/DDBJ databases">
        <title>Complete sequence of Rhodopseudomonas palustris BisA53.</title>
        <authorList>
            <consortium name="US DOE Joint Genome Institute"/>
            <person name="Copeland A."/>
            <person name="Lucas S."/>
            <person name="Lapidus A."/>
            <person name="Barry K."/>
            <person name="Detter J.C."/>
            <person name="Glavina del Rio T."/>
            <person name="Hammon N."/>
            <person name="Israni S."/>
            <person name="Dalin E."/>
            <person name="Tice H."/>
            <person name="Pitluck S."/>
            <person name="Chain P."/>
            <person name="Malfatti S."/>
            <person name="Shin M."/>
            <person name="Vergez L."/>
            <person name="Schmutz J."/>
            <person name="Larimer F."/>
            <person name="Land M."/>
            <person name="Hauser L."/>
            <person name="Pelletier D.A."/>
            <person name="Kyrpides N."/>
            <person name="Kim E."/>
            <person name="Harwood C.S."/>
            <person name="Oda Y."/>
            <person name="Richardson P."/>
        </authorList>
    </citation>
    <scope>NUCLEOTIDE SEQUENCE [LARGE SCALE GENOMIC DNA]</scope>
    <source>
        <strain evidence="1">BisA53</strain>
    </source>
</reference>
<dbReference type="HOGENOM" id="CLU_1502349_0_0_5"/>
<accession>Q07PN0</accession>